<accession>A0A077WD95</accession>
<evidence type="ECO:0000313" key="5">
    <source>
        <dbReference type="EMBL" id="CDS05033.1"/>
    </source>
</evidence>
<dbReference type="OrthoDB" id="17948at2759"/>
<reference evidence="5" key="1">
    <citation type="journal article" date="2014" name="Genome Announc.">
        <title>De novo whole-genome sequence and genome annotation of Lichtheimia ramosa.</title>
        <authorList>
            <person name="Linde J."/>
            <person name="Schwartze V."/>
            <person name="Binder U."/>
            <person name="Lass-Florl C."/>
            <person name="Voigt K."/>
            <person name="Horn F."/>
        </authorList>
    </citation>
    <scope>NUCLEOTIDE SEQUENCE</scope>
    <source>
        <strain evidence="5">JMRC FSU:6197</strain>
    </source>
</reference>
<dbReference type="EMBL" id="LK023315">
    <property type="protein sequence ID" value="CDS05033.1"/>
    <property type="molecule type" value="Genomic_DNA"/>
</dbReference>
<dbReference type="GO" id="GO:0005655">
    <property type="term" value="C:nucleolar ribonuclease P complex"/>
    <property type="evidence" value="ECO:0007669"/>
    <property type="project" value="TreeGrafter"/>
</dbReference>
<keyword evidence="3" id="KW-0819">tRNA processing</keyword>
<evidence type="ECO:0000256" key="1">
    <source>
        <dbReference type="ARBA" id="ARBA00004123"/>
    </source>
</evidence>
<name>A0A077WD95_9FUNG</name>
<dbReference type="Gene3D" id="3.20.20.140">
    <property type="entry name" value="Metal-dependent hydrolases"/>
    <property type="match status" value="1"/>
</dbReference>
<dbReference type="PANTHER" id="PTHR13031:SF0">
    <property type="entry name" value="RIBONUCLEASE P PROTEIN SUBUNIT P30"/>
    <property type="match status" value="1"/>
</dbReference>
<dbReference type="SUPFAM" id="SSF89550">
    <property type="entry name" value="PHP domain-like"/>
    <property type="match status" value="1"/>
</dbReference>
<evidence type="ECO:0000256" key="3">
    <source>
        <dbReference type="ARBA" id="ARBA00022694"/>
    </source>
</evidence>
<dbReference type="Pfam" id="PF01876">
    <property type="entry name" value="RNase_P_p30"/>
    <property type="match status" value="1"/>
</dbReference>
<evidence type="ECO:0000256" key="4">
    <source>
        <dbReference type="SAM" id="MobiDB-lite"/>
    </source>
</evidence>
<dbReference type="PANTHER" id="PTHR13031">
    <property type="entry name" value="RIBONUCLEASE P SUBUNIT P30"/>
    <property type="match status" value="1"/>
</dbReference>
<dbReference type="InterPro" id="IPR002738">
    <property type="entry name" value="RNase_P_p30"/>
</dbReference>
<dbReference type="GO" id="GO:0008033">
    <property type="term" value="P:tRNA processing"/>
    <property type="evidence" value="ECO:0007669"/>
    <property type="project" value="UniProtKB-KW"/>
</dbReference>
<feature type="compositionally biased region" description="Basic residues" evidence="4">
    <location>
        <begin position="258"/>
        <end position="271"/>
    </location>
</feature>
<dbReference type="InterPro" id="IPR016195">
    <property type="entry name" value="Pol/histidinol_Pase-like"/>
</dbReference>
<evidence type="ECO:0000256" key="2">
    <source>
        <dbReference type="ARBA" id="ARBA00007331"/>
    </source>
</evidence>
<organism evidence="5">
    <name type="scientific">Lichtheimia ramosa</name>
    <dbReference type="NCBI Taxonomy" id="688394"/>
    <lineage>
        <taxon>Eukaryota</taxon>
        <taxon>Fungi</taxon>
        <taxon>Fungi incertae sedis</taxon>
        <taxon>Mucoromycota</taxon>
        <taxon>Mucoromycotina</taxon>
        <taxon>Mucoromycetes</taxon>
        <taxon>Mucorales</taxon>
        <taxon>Lichtheimiaceae</taxon>
        <taxon>Lichtheimia</taxon>
    </lineage>
</organism>
<comment type="similarity">
    <text evidence="2">Belongs to the eukaryotic/archaeal RNase P protein component 3 family.</text>
</comment>
<sequence length="271" mass="30820">MYYDFNIPYTERTQVENILARIQSFQNATIALNITSNEHLTANTVQPIEPIATDRFPNIKQLKRVTIQVTDPKHNYQLNSTNVANKNVDILAVRPMRQDAAKHACQAYEADIISIDFHAKQVVPNHAAAQLAIQRGIFFEVCYAPAFRTAKHRNIFFSNVKKLIEVTRGDNIIFSSEALQALEIRSTSDLKMFGQLLGMTHTQVEAAVSQNYQRLLLKAETRQSTLNAVIRMDFIVPEPESQSNKRKSDQNPNEPNQKKKKKNKAKNNKAV</sequence>
<dbReference type="AlphaFoldDB" id="A0A077WD95"/>
<comment type="subcellular location">
    <subcellularLocation>
        <location evidence="1">Nucleus</location>
    </subcellularLocation>
</comment>
<gene>
    <name evidence="5" type="ORF">LRAMOSA07562</name>
</gene>
<feature type="region of interest" description="Disordered" evidence="4">
    <location>
        <begin position="237"/>
        <end position="271"/>
    </location>
</feature>
<protein>
    <submittedName>
        <fullName evidence="5">Uncharacterized protein</fullName>
    </submittedName>
</protein>
<proteinExistence type="inferred from homology"/>
<dbReference type="GO" id="GO:0003723">
    <property type="term" value="F:RNA binding"/>
    <property type="evidence" value="ECO:0007669"/>
    <property type="project" value="TreeGrafter"/>
</dbReference>